<proteinExistence type="predicted"/>
<sequence>MGKGKDKLPEYILSRNIWSEGTEFSQEEANALMVDYRESTLYNHDDEFSRIVENAMLEPSRRLSNCSTLLKQQIIRVCVKINEEKRWAIDVYLNNGISMFITMQLLQNLPAKEGNREEAHVQEKKDVGATEEEESEILEALEANILRCVVDSINAEKDTVTKEAVMEDTVLKEVVKENTVVEDTVMKDIVKENAVKDEIKPTVKPKRKKSLARAWFSRQEPEPEETIKAKKGKTKYSGKEKATGLGRNLRKLIQIKHQNSLELLHAKFKEIRNVEVELDANKEASMYTLWWDSSR</sequence>
<accession>A0AAD8MHG1</accession>
<comment type="caution">
    <text evidence="2">The sequence shown here is derived from an EMBL/GenBank/DDBJ whole genome shotgun (WGS) entry which is preliminary data.</text>
</comment>
<name>A0AAD8MHG1_9APIA</name>
<evidence type="ECO:0000313" key="3">
    <source>
        <dbReference type="Proteomes" id="UP001237642"/>
    </source>
</evidence>
<dbReference type="AlphaFoldDB" id="A0AAD8MHG1"/>
<dbReference type="EMBL" id="JAUIZM010000007">
    <property type="protein sequence ID" value="KAK1372917.1"/>
    <property type="molecule type" value="Genomic_DNA"/>
</dbReference>
<protein>
    <submittedName>
        <fullName evidence="2">Uncharacterized protein</fullName>
    </submittedName>
</protein>
<dbReference type="Proteomes" id="UP001237642">
    <property type="component" value="Unassembled WGS sequence"/>
</dbReference>
<keyword evidence="3" id="KW-1185">Reference proteome</keyword>
<evidence type="ECO:0000256" key="1">
    <source>
        <dbReference type="SAM" id="MobiDB-lite"/>
    </source>
</evidence>
<feature type="region of interest" description="Disordered" evidence="1">
    <location>
        <begin position="217"/>
        <end position="240"/>
    </location>
</feature>
<reference evidence="2" key="2">
    <citation type="submission" date="2023-05" db="EMBL/GenBank/DDBJ databases">
        <authorList>
            <person name="Schelkunov M.I."/>
        </authorList>
    </citation>
    <scope>NUCLEOTIDE SEQUENCE</scope>
    <source>
        <strain evidence="2">Hsosn_3</strain>
        <tissue evidence="2">Leaf</tissue>
    </source>
</reference>
<organism evidence="2 3">
    <name type="scientific">Heracleum sosnowskyi</name>
    <dbReference type="NCBI Taxonomy" id="360622"/>
    <lineage>
        <taxon>Eukaryota</taxon>
        <taxon>Viridiplantae</taxon>
        <taxon>Streptophyta</taxon>
        <taxon>Embryophyta</taxon>
        <taxon>Tracheophyta</taxon>
        <taxon>Spermatophyta</taxon>
        <taxon>Magnoliopsida</taxon>
        <taxon>eudicotyledons</taxon>
        <taxon>Gunneridae</taxon>
        <taxon>Pentapetalae</taxon>
        <taxon>asterids</taxon>
        <taxon>campanulids</taxon>
        <taxon>Apiales</taxon>
        <taxon>Apiaceae</taxon>
        <taxon>Apioideae</taxon>
        <taxon>apioid superclade</taxon>
        <taxon>Tordylieae</taxon>
        <taxon>Tordyliinae</taxon>
        <taxon>Heracleum</taxon>
    </lineage>
</organism>
<gene>
    <name evidence="2" type="ORF">POM88_029110</name>
</gene>
<reference evidence="2" key="1">
    <citation type="submission" date="2023-02" db="EMBL/GenBank/DDBJ databases">
        <title>Genome of toxic invasive species Heracleum sosnowskyi carries increased number of genes despite the absence of recent whole-genome duplications.</title>
        <authorList>
            <person name="Schelkunov M."/>
            <person name="Shtratnikova V."/>
            <person name="Makarenko M."/>
            <person name="Klepikova A."/>
            <person name="Omelchenko D."/>
            <person name="Novikova G."/>
            <person name="Obukhova E."/>
            <person name="Bogdanov V."/>
            <person name="Penin A."/>
            <person name="Logacheva M."/>
        </authorList>
    </citation>
    <scope>NUCLEOTIDE SEQUENCE</scope>
    <source>
        <strain evidence="2">Hsosn_3</strain>
        <tissue evidence="2">Leaf</tissue>
    </source>
</reference>
<feature type="compositionally biased region" description="Basic and acidic residues" evidence="1">
    <location>
        <begin position="219"/>
        <end position="228"/>
    </location>
</feature>
<evidence type="ECO:0000313" key="2">
    <source>
        <dbReference type="EMBL" id="KAK1372917.1"/>
    </source>
</evidence>